<dbReference type="Gene3D" id="3.40.50.720">
    <property type="entry name" value="NAD(P)-binding Rossmann-like Domain"/>
    <property type="match status" value="1"/>
</dbReference>
<evidence type="ECO:0000256" key="4">
    <source>
        <dbReference type="ARBA" id="ARBA00022833"/>
    </source>
</evidence>
<dbReference type="InterPro" id="IPR013154">
    <property type="entry name" value="ADH-like_N"/>
</dbReference>
<dbReference type="GO" id="GO:0000721">
    <property type="term" value="F:(R,R)-butanediol dehydrogenase activity"/>
    <property type="evidence" value="ECO:0007669"/>
    <property type="project" value="TreeGrafter"/>
</dbReference>
<dbReference type="PANTHER" id="PTHR43161">
    <property type="entry name" value="SORBITOL DEHYDROGENASE"/>
    <property type="match status" value="1"/>
</dbReference>
<dbReference type="InterPro" id="IPR002328">
    <property type="entry name" value="ADH_Zn_CS"/>
</dbReference>
<dbReference type="SUPFAM" id="SSF51735">
    <property type="entry name" value="NAD(P)-binding Rossmann-fold domains"/>
    <property type="match status" value="1"/>
</dbReference>
<dbReference type="Gene3D" id="3.90.180.10">
    <property type="entry name" value="Medium-chain alcohol dehydrogenases, catalytic domain"/>
    <property type="match status" value="1"/>
</dbReference>
<feature type="domain" description="Enoyl reductase (ER)" evidence="7">
    <location>
        <begin position="39"/>
        <end position="385"/>
    </location>
</feature>
<evidence type="ECO:0000256" key="2">
    <source>
        <dbReference type="ARBA" id="ARBA00008072"/>
    </source>
</evidence>
<dbReference type="PANTHER" id="PTHR43161:SF23">
    <property type="entry name" value="(R,R)-BUTANEDIOL DEHYDROGENASE-RELATED"/>
    <property type="match status" value="1"/>
</dbReference>
<dbReference type="Pfam" id="PF00107">
    <property type="entry name" value="ADH_zinc_N"/>
    <property type="match status" value="1"/>
</dbReference>
<dbReference type="InterPro" id="IPR011032">
    <property type="entry name" value="GroES-like_sf"/>
</dbReference>
<dbReference type="Pfam" id="PF08240">
    <property type="entry name" value="ADH_N"/>
    <property type="match status" value="1"/>
</dbReference>
<dbReference type="GO" id="GO:0008270">
    <property type="term" value="F:zinc ion binding"/>
    <property type="evidence" value="ECO:0007669"/>
    <property type="project" value="InterPro"/>
</dbReference>
<gene>
    <name evidence="8" type="ORF">SAMN05192561_101860</name>
</gene>
<dbReference type="EMBL" id="FNWU01000001">
    <property type="protein sequence ID" value="SEH42091.1"/>
    <property type="molecule type" value="Genomic_DNA"/>
</dbReference>
<organism evidence="8 9">
    <name type="scientific">Halopenitus malekzadehii</name>
    <dbReference type="NCBI Taxonomy" id="1267564"/>
    <lineage>
        <taxon>Archaea</taxon>
        <taxon>Methanobacteriati</taxon>
        <taxon>Methanobacteriota</taxon>
        <taxon>Stenosarchaea group</taxon>
        <taxon>Halobacteria</taxon>
        <taxon>Halobacteriales</taxon>
        <taxon>Haloferacaceae</taxon>
        <taxon>Halopenitus</taxon>
    </lineage>
</organism>
<evidence type="ECO:0000313" key="8">
    <source>
        <dbReference type="EMBL" id="SEH42091.1"/>
    </source>
</evidence>
<proteinExistence type="inferred from homology"/>
<evidence type="ECO:0000256" key="5">
    <source>
        <dbReference type="ARBA" id="ARBA00023002"/>
    </source>
</evidence>
<dbReference type="SMART" id="SM00829">
    <property type="entry name" value="PKS_ER"/>
    <property type="match status" value="1"/>
</dbReference>
<keyword evidence="9" id="KW-1185">Reference proteome</keyword>
<dbReference type="GO" id="GO:0030554">
    <property type="term" value="F:adenyl nucleotide binding"/>
    <property type="evidence" value="ECO:0007669"/>
    <property type="project" value="UniProtKB-ARBA"/>
</dbReference>
<evidence type="ECO:0000259" key="7">
    <source>
        <dbReference type="SMART" id="SM00829"/>
    </source>
</evidence>
<dbReference type="PROSITE" id="PS00059">
    <property type="entry name" value="ADH_ZINC"/>
    <property type="match status" value="1"/>
</dbReference>
<sequence length="387" mass="40684">MWCPNLGETDLMSRCIDSNDSRSANPETTRLMKAARFHGTEEVHVEDVDQSPLGDSDVRIDIEVCGICGSDLHEYRAGPHFTPEEPHPRTGAQLPMTMGHELSGVVSEVGSAVSGVAVGDRVTVEPNIPCGECRYCEDGDYNLCPDSVAIGFHTGSGGFAENVVAPVDHVHTLPDSVSLEDGSLVEPLAVGLHAVRQSGLQVGDTACVVGCGPIGLTVVRAAVDAGAKRIFVSEPNDARRAVARELGADVAIDPIDEDAVDVITSATSGGVDVAFEFAGIGPAFNTAVQSTKRGGTITVGSVSDDPITTDLNDVVTTERTVIGTNCYGFPPQSFRTEFDAIIQSLAAGDIDTDPFVTGQIELDDIVEDGFEALLDPETSHVKILVKP</sequence>
<keyword evidence="3 6" id="KW-0479">Metal-binding</keyword>
<comment type="similarity">
    <text evidence="2 6">Belongs to the zinc-containing alcohol dehydrogenase family.</text>
</comment>
<protein>
    <submittedName>
        <fullName evidence="8">(R,R)-butanediol dehydrogenase / meso-butanediol dehydrogenase / diacetyl reductase</fullName>
    </submittedName>
</protein>
<dbReference type="SUPFAM" id="SSF50129">
    <property type="entry name" value="GroES-like"/>
    <property type="match status" value="1"/>
</dbReference>
<evidence type="ECO:0000256" key="3">
    <source>
        <dbReference type="ARBA" id="ARBA00022723"/>
    </source>
</evidence>
<dbReference type="InterPro" id="IPR020843">
    <property type="entry name" value="ER"/>
</dbReference>
<dbReference type="AlphaFoldDB" id="A0A1H6I6R9"/>
<evidence type="ECO:0000256" key="1">
    <source>
        <dbReference type="ARBA" id="ARBA00001947"/>
    </source>
</evidence>
<dbReference type="GO" id="GO:0043168">
    <property type="term" value="F:anion binding"/>
    <property type="evidence" value="ECO:0007669"/>
    <property type="project" value="UniProtKB-ARBA"/>
</dbReference>
<dbReference type="InterPro" id="IPR036291">
    <property type="entry name" value="NAD(P)-bd_dom_sf"/>
</dbReference>
<dbReference type="GO" id="GO:0034079">
    <property type="term" value="P:butanediol biosynthetic process"/>
    <property type="evidence" value="ECO:0007669"/>
    <property type="project" value="TreeGrafter"/>
</dbReference>
<accession>A0A1H6I6R9</accession>
<dbReference type="Proteomes" id="UP000199215">
    <property type="component" value="Unassembled WGS sequence"/>
</dbReference>
<keyword evidence="5" id="KW-0560">Oxidoreductase</keyword>
<dbReference type="STRING" id="1267564.SAMN05192561_101860"/>
<dbReference type="GO" id="GO:0005737">
    <property type="term" value="C:cytoplasm"/>
    <property type="evidence" value="ECO:0007669"/>
    <property type="project" value="TreeGrafter"/>
</dbReference>
<name>A0A1H6I6R9_9EURY</name>
<dbReference type="InterPro" id="IPR013149">
    <property type="entry name" value="ADH-like_C"/>
</dbReference>
<reference evidence="8 9" key="1">
    <citation type="submission" date="2016-10" db="EMBL/GenBank/DDBJ databases">
        <authorList>
            <person name="de Groot N.N."/>
        </authorList>
    </citation>
    <scope>NUCLEOTIDE SEQUENCE [LARGE SCALE GENOMIC DNA]</scope>
    <source>
        <strain evidence="8 9">IBRC-M10418</strain>
    </source>
</reference>
<comment type="cofactor">
    <cofactor evidence="1 6">
        <name>Zn(2+)</name>
        <dbReference type="ChEBI" id="CHEBI:29105"/>
    </cofactor>
</comment>
<keyword evidence="4 6" id="KW-0862">Zinc</keyword>
<evidence type="ECO:0000313" key="9">
    <source>
        <dbReference type="Proteomes" id="UP000199215"/>
    </source>
</evidence>
<dbReference type="CDD" id="cd08233">
    <property type="entry name" value="butanediol_DH_like"/>
    <property type="match status" value="1"/>
</dbReference>
<evidence type="ECO:0000256" key="6">
    <source>
        <dbReference type="RuleBase" id="RU361277"/>
    </source>
</evidence>